<dbReference type="Gene3D" id="1.20.930.60">
    <property type="match status" value="1"/>
</dbReference>
<organism evidence="9 10">
    <name type="scientific">Longimonas halophila</name>
    <dbReference type="NCBI Taxonomy" id="1469170"/>
    <lineage>
        <taxon>Bacteria</taxon>
        <taxon>Pseudomonadati</taxon>
        <taxon>Rhodothermota</taxon>
        <taxon>Rhodothermia</taxon>
        <taxon>Rhodothermales</taxon>
        <taxon>Salisaetaceae</taxon>
        <taxon>Longimonas</taxon>
    </lineage>
</organism>
<protein>
    <recommendedName>
        <fullName evidence="8">Damage-control phosphatase ARMT1-like metal-binding domain-containing protein</fullName>
    </recommendedName>
</protein>
<evidence type="ECO:0000256" key="6">
    <source>
        <dbReference type="ARBA" id="ARBA00023211"/>
    </source>
</evidence>
<dbReference type="Pfam" id="PF01937">
    <property type="entry name" value="ARMT1-like_dom"/>
    <property type="match status" value="1"/>
</dbReference>
<dbReference type="InterPro" id="IPR039763">
    <property type="entry name" value="ARMT1"/>
</dbReference>
<dbReference type="InterPro" id="IPR036075">
    <property type="entry name" value="ARMT-1-like_metal-bd_sf"/>
</dbReference>
<evidence type="ECO:0000256" key="1">
    <source>
        <dbReference type="ARBA" id="ARBA00001326"/>
    </source>
</evidence>
<comment type="caution">
    <text evidence="9">The sequence shown here is derived from an EMBL/GenBank/DDBJ whole genome shotgun (WGS) entry which is preliminary data.</text>
</comment>
<evidence type="ECO:0000256" key="3">
    <source>
        <dbReference type="ARBA" id="ARBA00009519"/>
    </source>
</evidence>
<gene>
    <name evidence="9" type="ORF">CRI93_02860</name>
</gene>
<dbReference type="PANTHER" id="PTHR12260:SF6">
    <property type="entry name" value="DAMAGE-CONTROL PHOSPHATASE ARMT1"/>
    <property type="match status" value="1"/>
</dbReference>
<comment type="cofactor">
    <cofactor evidence="2">
        <name>Mn(2+)</name>
        <dbReference type="ChEBI" id="CHEBI:29035"/>
    </cofactor>
</comment>
<feature type="domain" description="Damage-control phosphatase ARMT1-like metal-binding" evidence="8">
    <location>
        <begin position="44"/>
        <end position="359"/>
    </location>
</feature>
<dbReference type="EMBL" id="PDEP01000002">
    <property type="protein sequence ID" value="PEN08716.1"/>
    <property type="molecule type" value="Genomic_DNA"/>
</dbReference>
<evidence type="ECO:0000256" key="7">
    <source>
        <dbReference type="ARBA" id="ARBA00048809"/>
    </source>
</evidence>
<accession>A0A2H3NNX1</accession>
<evidence type="ECO:0000256" key="4">
    <source>
        <dbReference type="ARBA" id="ARBA00022723"/>
    </source>
</evidence>
<sequence length="386" mass="43663">MPHPPYPAPIRTDGSNAFARRSMAERVSGIFQEVLVRNPDYPTAIQDNVQALRDAIENDEPLTLFDPPAPDHDLWTRRFEPHEEESWLDTTWFFAETFAYRQLLAACRYWTTQRDPFHPYKKEELHSDELRDAVGEALTKGGTLRERLGHRLVDCLWGNRMDLSMQSVLEQGTSAKAEHLLSNDVPEVVDHLMEGPAGHVHVIMDNAGTEEAFDLALAALLLEEDIAQTVTLHVKMAPILVSDVLGKDVFWLLNVMEKYGAPLDRLASRVRACIEEGRLHIVPDFFWGTDASLREIPSRLEKPFRRAQLVISKGDANYRRITNDALWPEEATLADAAGPFPAPLLALRTIKSDTLVGVEPATVRRLNQEEEHWRTKGTYGVVQFAS</sequence>
<comment type="catalytic activity">
    <reaction evidence="1">
        <text>beta-D-fructose 1-phosphate + H2O = D-fructose + phosphate</text>
        <dbReference type="Rhea" id="RHEA:35603"/>
        <dbReference type="ChEBI" id="CHEBI:15377"/>
        <dbReference type="ChEBI" id="CHEBI:37721"/>
        <dbReference type="ChEBI" id="CHEBI:43474"/>
        <dbReference type="ChEBI" id="CHEBI:138881"/>
    </reaction>
</comment>
<proteinExistence type="inferred from homology"/>
<evidence type="ECO:0000313" key="9">
    <source>
        <dbReference type="EMBL" id="PEN08716.1"/>
    </source>
</evidence>
<keyword evidence="6" id="KW-0464">Manganese</keyword>
<dbReference type="GO" id="GO:0006974">
    <property type="term" value="P:DNA damage response"/>
    <property type="evidence" value="ECO:0007669"/>
    <property type="project" value="TreeGrafter"/>
</dbReference>
<dbReference type="RefSeq" id="WP_098061110.1">
    <property type="nucleotide sequence ID" value="NZ_PDEP01000002.1"/>
</dbReference>
<keyword evidence="10" id="KW-1185">Reference proteome</keyword>
<dbReference type="GO" id="GO:0016791">
    <property type="term" value="F:phosphatase activity"/>
    <property type="evidence" value="ECO:0007669"/>
    <property type="project" value="TreeGrafter"/>
</dbReference>
<dbReference type="Gene3D" id="3.40.50.10880">
    <property type="entry name" value="Uncharacterised protein PF01937, DUF89, domain 3"/>
    <property type="match status" value="1"/>
</dbReference>
<keyword evidence="4" id="KW-0479">Metal-binding</keyword>
<dbReference type="InterPro" id="IPR002791">
    <property type="entry name" value="ARMT1-like_metal-bd"/>
</dbReference>
<dbReference type="SUPFAM" id="SSF111321">
    <property type="entry name" value="AF1104-like"/>
    <property type="match status" value="1"/>
</dbReference>
<dbReference type="GO" id="GO:0046872">
    <property type="term" value="F:metal ion binding"/>
    <property type="evidence" value="ECO:0007669"/>
    <property type="project" value="UniProtKB-KW"/>
</dbReference>
<evidence type="ECO:0000256" key="5">
    <source>
        <dbReference type="ARBA" id="ARBA00022801"/>
    </source>
</evidence>
<comment type="similarity">
    <text evidence="3">Belongs to the damage-control phosphatase family. Sugar phosphate phosphatase III subfamily.</text>
</comment>
<keyword evidence="5" id="KW-0378">Hydrolase</keyword>
<name>A0A2H3NNX1_9BACT</name>
<dbReference type="AlphaFoldDB" id="A0A2H3NNX1"/>
<comment type="catalytic activity">
    <reaction evidence="7">
        <text>beta-D-fructose 6-phosphate = dihydroxyacetone + D-glyceraldehyde 3-phosphate</text>
        <dbReference type="Rhea" id="RHEA:28002"/>
        <dbReference type="ChEBI" id="CHEBI:16016"/>
        <dbReference type="ChEBI" id="CHEBI:57634"/>
        <dbReference type="ChEBI" id="CHEBI:59776"/>
    </reaction>
</comment>
<dbReference type="OrthoDB" id="146189at2"/>
<evidence type="ECO:0000313" key="10">
    <source>
        <dbReference type="Proteomes" id="UP000221024"/>
    </source>
</evidence>
<reference evidence="9 10" key="1">
    <citation type="submission" date="2017-10" db="EMBL/GenBank/DDBJ databases">
        <title>Draft genome of Longimonas halophila.</title>
        <authorList>
            <person name="Goh K.M."/>
            <person name="Shamsir M.S."/>
            <person name="Lim S.W."/>
        </authorList>
    </citation>
    <scope>NUCLEOTIDE SEQUENCE [LARGE SCALE GENOMIC DNA]</scope>
    <source>
        <strain evidence="9 10">KCTC 42399</strain>
    </source>
</reference>
<dbReference type="Proteomes" id="UP000221024">
    <property type="component" value="Unassembled WGS sequence"/>
</dbReference>
<evidence type="ECO:0000259" key="8">
    <source>
        <dbReference type="Pfam" id="PF01937"/>
    </source>
</evidence>
<evidence type="ECO:0000256" key="2">
    <source>
        <dbReference type="ARBA" id="ARBA00001936"/>
    </source>
</evidence>
<dbReference type="PANTHER" id="PTHR12260">
    <property type="entry name" value="DAMAGE-CONTROL PHOSPHATASE ARMT1"/>
    <property type="match status" value="1"/>
</dbReference>